<organism evidence="2 3">
    <name type="scientific">Onchocerca volvulus</name>
    <dbReference type="NCBI Taxonomy" id="6282"/>
    <lineage>
        <taxon>Eukaryota</taxon>
        <taxon>Metazoa</taxon>
        <taxon>Ecdysozoa</taxon>
        <taxon>Nematoda</taxon>
        <taxon>Chromadorea</taxon>
        <taxon>Rhabditida</taxon>
        <taxon>Spirurina</taxon>
        <taxon>Spiruromorpha</taxon>
        <taxon>Filarioidea</taxon>
        <taxon>Onchocercidae</taxon>
        <taxon>Onchocerca</taxon>
    </lineage>
</organism>
<reference evidence="3" key="1">
    <citation type="submission" date="2013-10" db="EMBL/GenBank/DDBJ databases">
        <title>Genome sequencing of Onchocerca volvulus.</title>
        <authorList>
            <person name="Cotton J."/>
            <person name="Tsai J."/>
            <person name="Stanley E."/>
            <person name="Tracey A."/>
            <person name="Holroyd N."/>
            <person name="Lustigman S."/>
            <person name="Berriman M."/>
        </authorList>
    </citation>
    <scope>NUCLEOTIDE SEQUENCE</scope>
</reference>
<dbReference type="Proteomes" id="UP000024404">
    <property type="component" value="Unassembled WGS sequence"/>
</dbReference>
<reference evidence="2" key="2">
    <citation type="submission" date="2022-06" db="UniProtKB">
        <authorList>
            <consortium name="EnsemblMetazoa"/>
        </authorList>
    </citation>
    <scope>IDENTIFICATION</scope>
</reference>
<feature type="compositionally biased region" description="Basic and acidic residues" evidence="1">
    <location>
        <begin position="8"/>
        <end position="35"/>
    </location>
</feature>
<protein>
    <submittedName>
        <fullName evidence="2">Uncharacterized protein</fullName>
    </submittedName>
</protein>
<feature type="region of interest" description="Disordered" evidence="1">
    <location>
        <begin position="1"/>
        <end position="35"/>
    </location>
</feature>
<evidence type="ECO:0000256" key="1">
    <source>
        <dbReference type="SAM" id="MobiDB-lite"/>
    </source>
</evidence>
<evidence type="ECO:0000313" key="2">
    <source>
        <dbReference type="EnsemblMetazoa" id="OVOC475.1"/>
    </source>
</evidence>
<proteinExistence type="predicted"/>
<dbReference type="EMBL" id="CMVM020000020">
    <property type="status" value="NOT_ANNOTATED_CDS"/>
    <property type="molecule type" value="Genomic_DNA"/>
</dbReference>
<dbReference type="EnsemblMetazoa" id="OVOC475.1">
    <property type="protein sequence ID" value="OVOC475.1"/>
    <property type="gene ID" value="WBGene00237284"/>
</dbReference>
<keyword evidence="3" id="KW-1185">Reference proteome</keyword>
<accession>A0A8R1XYW5</accession>
<evidence type="ECO:0000313" key="3">
    <source>
        <dbReference type="Proteomes" id="UP000024404"/>
    </source>
</evidence>
<sequence>MGKTSSRRVQENAEKDIDHAGDNDNHSDKNDVDDN</sequence>
<dbReference type="AlphaFoldDB" id="A0A8R1XYW5"/>
<name>A0A8R1XYW5_ONCVO</name>